<dbReference type="Proteomes" id="UP001218188">
    <property type="component" value="Unassembled WGS sequence"/>
</dbReference>
<evidence type="ECO:0000256" key="1">
    <source>
        <dbReference type="SAM" id="MobiDB-lite"/>
    </source>
</evidence>
<dbReference type="AlphaFoldDB" id="A0AAD6TGA5"/>
<keyword evidence="4" id="KW-1185">Reference proteome</keyword>
<feature type="signal peptide" evidence="2">
    <location>
        <begin position="1"/>
        <end position="17"/>
    </location>
</feature>
<evidence type="ECO:0000313" key="4">
    <source>
        <dbReference type="Proteomes" id="UP001218188"/>
    </source>
</evidence>
<reference evidence="3" key="1">
    <citation type="submission" date="2023-03" db="EMBL/GenBank/DDBJ databases">
        <title>Massive genome expansion in bonnet fungi (Mycena s.s.) driven by repeated elements and novel gene families across ecological guilds.</title>
        <authorList>
            <consortium name="Lawrence Berkeley National Laboratory"/>
            <person name="Harder C.B."/>
            <person name="Miyauchi S."/>
            <person name="Viragh M."/>
            <person name="Kuo A."/>
            <person name="Thoen E."/>
            <person name="Andreopoulos B."/>
            <person name="Lu D."/>
            <person name="Skrede I."/>
            <person name="Drula E."/>
            <person name="Henrissat B."/>
            <person name="Morin E."/>
            <person name="Kohler A."/>
            <person name="Barry K."/>
            <person name="LaButti K."/>
            <person name="Morin E."/>
            <person name="Salamov A."/>
            <person name="Lipzen A."/>
            <person name="Mereny Z."/>
            <person name="Hegedus B."/>
            <person name="Baldrian P."/>
            <person name="Stursova M."/>
            <person name="Weitz H."/>
            <person name="Taylor A."/>
            <person name="Grigoriev I.V."/>
            <person name="Nagy L.G."/>
            <person name="Martin F."/>
            <person name="Kauserud H."/>
        </authorList>
    </citation>
    <scope>NUCLEOTIDE SEQUENCE</scope>
    <source>
        <strain evidence="3">CBHHK200</strain>
    </source>
</reference>
<feature type="region of interest" description="Disordered" evidence="1">
    <location>
        <begin position="209"/>
        <end position="236"/>
    </location>
</feature>
<evidence type="ECO:0000256" key="2">
    <source>
        <dbReference type="SAM" id="SignalP"/>
    </source>
</evidence>
<evidence type="ECO:0000313" key="3">
    <source>
        <dbReference type="EMBL" id="KAJ7046036.1"/>
    </source>
</evidence>
<proteinExistence type="predicted"/>
<organism evidence="3 4">
    <name type="scientific">Mycena alexandri</name>
    <dbReference type="NCBI Taxonomy" id="1745969"/>
    <lineage>
        <taxon>Eukaryota</taxon>
        <taxon>Fungi</taxon>
        <taxon>Dikarya</taxon>
        <taxon>Basidiomycota</taxon>
        <taxon>Agaricomycotina</taxon>
        <taxon>Agaricomycetes</taxon>
        <taxon>Agaricomycetidae</taxon>
        <taxon>Agaricales</taxon>
        <taxon>Marasmiineae</taxon>
        <taxon>Mycenaceae</taxon>
        <taxon>Mycena</taxon>
    </lineage>
</organism>
<keyword evidence="2" id="KW-0732">Signal</keyword>
<sequence length="236" mass="26470">MQVLSLTLLAFLSTSFASPLLSAQIPLNSPFPLPGFFNGVFGDHTVKWATKAKTGGEDEIDSRFRAMTPHPTLRHFSKGISLTSQSRWTGNERKNMEKVFLGVLANTTDPAVQRAVAGVIDFIYYAHFETHCDESLAIGQTRRCLGRFPPQQTHLCRPSATHPEALRYQQGPQNEALCRWHPVPWYRRREATYKFGTYLQWAVPGYVADLPGSSQDEDEDPDNEEAVVSPPPPEPE</sequence>
<dbReference type="EMBL" id="JARJCM010000003">
    <property type="protein sequence ID" value="KAJ7046036.1"/>
    <property type="molecule type" value="Genomic_DNA"/>
</dbReference>
<gene>
    <name evidence="3" type="ORF">C8F04DRAFT_1173005</name>
</gene>
<accession>A0AAD6TGA5</accession>
<feature type="chain" id="PRO_5041987224" evidence="2">
    <location>
        <begin position="18"/>
        <end position="236"/>
    </location>
</feature>
<name>A0AAD6TGA5_9AGAR</name>
<protein>
    <submittedName>
        <fullName evidence="3">Uncharacterized protein</fullName>
    </submittedName>
</protein>
<feature type="compositionally biased region" description="Acidic residues" evidence="1">
    <location>
        <begin position="215"/>
        <end position="225"/>
    </location>
</feature>
<comment type="caution">
    <text evidence="3">The sequence shown here is derived from an EMBL/GenBank/DDBJ whole genome shotgun (WGS) entry which is preliminary data.</text>
</comment>